<evidence type="ECO:0000313" key="4">
    <source>
        <dbReference type="Proteomes" id="UP000004358"/>
    </source>
</evidence>
<name>A3ZZI9_9BACT</name>
<dbReference type="Proteomes" id="UP000004358">
    <property type="component" value="Unassembled WGS sequence"/>
</dbReference>
<dbReference type="PANTHER" id="PTHR30093">
    <property type="entry name" value="GENERAL SECRETION PATHWAY PROTEIN G"/>
    <property type="match status" value="1"/>
</dbReference>
<reference evidence="3 4" key="1">
    <citation type="submission" date="2006-02" db="EMBL/GenBank/DDBJ databases">
        <authorList>
            <person name="Amann R."/>
            <person name="Ferriera S."/>
            <person name="Johnson J."/>
            <person name="Kravitz S."/>
            <person name="Halpern A."/>
            <person name="Remington K."/>
            <person name="Beeson K."/>
            <person name="Tran B."/>
            <person name="Rogers Y.-H."/>
            <person name="Friedman R."/>
            <person name="Venter J.C."/>
        </authorList>
    </citation>
    <scope>NUCLEOTIDE SEQUENCE [LARGE SCALE GENOMIC DNA]</scope>
    <source>
        <strain evidence="3 4">DSM 3645</strain>
    </source>
</reference>
<dbReference type="Gene3D" id="3.30.700.10">
    <property type="entry name" value="Glycoprotein, Type 4 Pilin"/>
    <property type="match status" value="1"/>
</dbReference>
<proteinExistence type="predicted"/>
<dbReference type="PANTHER" id="PTHR30093:SF2">
    <property type="entry name" value="TYPE II SECRETION SYSTEM PROTEIN H"/>
    <property type="match status" value="1"/>
</dbReference>
<evidence type="ECO:0000259" key="2">
    <source>
        <dbReference type="Pfam" id="PF07596"/>
    </source>
</evidence>
<keyword evidence="1" id="KW-0472">Membrane</keyword>
<keyword evidence="1" id="KW-0812">Transmembrane</keyword>
<evidence type="ECO:0000313" key="3">
    <source>
        <dbReference type="EMBL" id="EAQ78068.1"/>
    </source>
</evidence>
<dbReference type="Pfam" id="PF07596">
    <property type="entry name" value="SBP_bac_10"/>
    <property type="match status" value="1"/>
</dbReference>
<comment type="caution">
    <text evidence="3">The sequence shown here is derived from an EMBL/GenBank/DDBJ whole genome shotgun (WGS) entry which is preliminary data.</text>
</comment>
<accession>A3ZZI9</accession>
<dbReference type="Pfam" id="PF07963">
    <property type="entry name" value="N_methyl"/>
    <property type="match status" value="1"/>
</dbReference>
<dbReference type="SUPFAM" id="SSF54523">
    <property type="entry name" value="Pili subunits"/>
    <property type="match status" value="1"/>
</dbReference>
<dbReference type="EMBL" id="AANZ01000024">
    <property type="protein sequence ID" value="EAQ78068.1"/>
    <property type="molecule type" value="Genomic_DNA"/>
</dbReference>
<feature type="transmembrane region" description="Helical" evidence="1">
    <location>
        <begin position="20"/>
        <end position="38"/>
    </location>
</feature>
<feature type="domain" description="DUF1559" evidence="2">
    <location>
        <begin position="39"/>
        <end position="302"/>
    </location>
</feature>
<dbReference type="STRING" id="314230.DSM3645_18646"/>
<sequence length="322" mass="34958">MTNFKCRIASERRAFTLVELLVVIAIIGVLIALLLPAVQQAREAARRIQCVNNMKQVGLGLHNYHDTFLSFPKIPFWWNGSGSGNSSTEGVNGFGDRVMLLPFLEQGAVHDQIRQDLPITNTTGAPSNLDIARMAMPPYVCPSDPTGPLSSTAAQYLWSSWCAPITGCPQDEAIGVSTYKALVGVDYDLSLSTDPYPVAMGDRRKGPALKMRDVLDGTSNVIFWVESSPEFHAWPGWATFQGQASGENPPNYPFRFYGGVGKRSATTHGWKQGLGASSFHPGGVNILSVDGSVHFLPETVDLNIYHGLIHPKDGLPVSGFNL</sequence>
<dbReference type="InterPro" id="IPR012902">
    <property type="entry name" value="N_methyl_site"/>
</dbReference>
<dbReference type="NCBIfam" id="TIGR04294">
    <property type="entry name" value="pre_pil_HX9DG"/>
    <property type="match status" value="1"/>
</dbReference>
<protein>
    <recommendedName>
        <fullName evidence="2">DUF1559 domain-containing protein</fullName>
    </recommendedName>
</protein>
<dbReference type="InterPro" id="IPR011453">
    <property type="entry name" value="DUF1559"/>
</dbReference>
<dbReference type="NCBIfam" id="TIGR02532">
    <property type="entry name" value="IV_pilin_GFxxxE"/>
    <property type="match status" value="1"/>
</dbReference>
<gene>
    <name evidence="3" type="ORF">DSM3645_18646</name>
</gene>
<dbReference type="OrthoDB" id="214964at2"/>
<dbReference type="eggNOG" id="COG4968">
    <property type="taxonomic scope" value="Bacteria"/>
</dbReference>
<dbReference type="HOGENOM" id="CLU_041661_0_0_0"/>
<dbReference type="InterPro" id="IPR027558">
    <property type="entry name" value="Pre_pil_HX9DG_C"/>
</dbReference>
<organism evidence="3 4">
    <name type="scientific">Blastopirellula marina DSM 3645</name>
    <dbReference type="NCBI Taxonomy" id="314230"/>
    <lineage>
        <taxon>Bacteria</taxon>
        <taxon>Pseudomonadati</taxon>
        <taxon>Planctomycetota</taxon>
        <taxon>Planctomycetia</taxon>
        <taxon>Pirellulales</taxon>
        <taxon>Pirellulaceae</taxon>
        <taxon>Blastopirellula</taxon>
    </lineage>
</organism>
<dbReference type="AlphaFoldDB" id="A3ZZI9"/>
<evidence type="ECO:0000256" key="1">
    <source>
        <dbReference type="SAM" id="Phobius"/>
    </source>
</evidence>
<keyword evidence="1" id="KW-1133">Transmembrane helix</keyword>
<dbReference type="InterPro" id="IPR045584">
    <property type="entry name" value="Pilin-like"/>
</dbReference>
<dbReference type="RefSeq" id="WP_002651689.1">
    <property type="nucleotide sequence ID" value="NZ_CH672376.1"/>
</dbReference>